<sequence length="67" mass="7323">MQGNVIVVVTIVVVFTLLTVIVAAGLLYIESCIVYLRLARVARDARETSGENIHAYNFPDEESGGRV</sequence>
<evidence type="ECO:0000256" key="1">
    <source>
        <dbReference type="SAM" id="Phobius"/>
    </source>
</evidence>
<feature type="transmembrane region" description="Helical" evidence="1">
    <location>
        <begin position="6"/>
        <end position="29"/>
    </location>
</feature>
<keyword evidence="3" id="KW-1185">Reference proteome</keyword>
<proteinExistence type="predicted"/>
<keyword evidence="1" id="KW-0812">Transmembrane</keyword>
<keyword evidence="1" id="KW-0472">Membrane</keyword>
<name>A0ABR3GVH4_9PEZI</name>
<dbReference type="EMBL" id="JBBBZM010000008">
    <property type="protein sequence ID" value="KAL0639833.1"/>
    <property type="molecule type" value="Genomic_DNA"/>
</dbReference>
<evidence type="ECO:0000313" key="2">
    <source>
        <dbReference type="EMBL" id="KAL0639833.1"/>
    </source>
</evidence>
<gene>
    <name evidence="2" type="ORF">Q9L58_001149</name>
</gene>
<reference evidence="2 3" key="1">
    <citation type="submission" date="2024-02" db="EMBL/GenBank/DDBJ databases">
        <title>Discinaceae phylogenomics.</title>
        <authorList>
            <person name="Dirks A.C."/>
            <person name="James T.Y."/>
        </authorList>
    </citation>
    <scope>NUCLEOTIDE SEQUENCE [LARGE SCALE GENOMIC DNA]</scope>
    <source>
        <strain evidence="2 3">ACD0624</strain>
    </source>
</reference>
<comment type="caution">
    <text evidence="2">The sequence shown here is derived from an EMBL/GenBank/DDBJ whole genome shotgun (WGS) entry which is preliminary data.</text>
</comment>
<evidence type="ECO:0000313" key="3">
    <source>
        <dbReference type="Proteomes" id="UP001447188"/>
    </source>
</evidence>
<accession>A0ABR3GVH4</accession>
<organism evidence="2 3">
    <name type="scientific">Discina gigas</name>
    <dbReference type="NCBI Taxonomy" id="1032678"/>
    <lineage>
        <taxon>Eukaryota</taxon>
        <taxon>Fungi</taxon>
        <taxon>Dikarya</taxon>
        <taxon>Ascomycota</taxon>
        <taxon>Pezizomycotina</taxon>
        <taxon>Pezizomycetes</taxon>
        <taxon>Pezizales</taxon>
        <taxon>Discinaceae</taxon>
        <taxon>Discina</taxon>
    </lineage>
</organism>
<protein>
    <submittedName>
        <fullName evidence="2">Uncharacterized protein</fullName>
    </submittedName>
</protein>
<dbReference type="Proteomes" id="UP001447188">
    <property type="component" value="Unassembled WGS sequence"/>
</dbReference>
<keyword evidence="1" id="KW-1133">Transmembrane helix</keyword>